<evidence type="ECO:0000313" key="1">
    <source>
        <dbReference type="EMBL" id="KAF2485735.1"/>
    </source>
</evidence>
<dbReference type="AlphaFoldDB" id="A0A6A6Q0F1"/>
<dbReference type="EMBL" id="MU001633">
    <property type="protein sequence ID" value="KAF2485735.1"/>
    <property type="molecule type" value="Genomic_DNA"/>
</dbReference>
<dbReference type="Proteomes" id="UP000799767">
    <property type="component" value="Unassembled WGS sequence"/>
</dbReference>
<sequence>MEAFPHHFTPVPMNWSLRLESMLKMGFIPHSTFHPAEGLAKVMEEDCRAMVQILHAHGLLLDLPEPTLDRCIGTLDRVELYADQIRRRSMAAHHTESLMTSIKQVKRMATLPDGAAIAMECLAEAAEAYLFSLAEEGYAFDNIEDEVAEDVVRHMHDITALMDELIRKHYAACTRRRQVWDPTEIREQLEAVLRNYLPVGSPDSGFHDPHHDCPLFRSSITLLHTVVGRRAAEVTVEKSVAHVLPIEVVAMIKNVVCSDERLRLGGQSCTAAR</sequence>
<reference evidence="1" key="1">
    <citation type="journal article" date="2020" name="Stud. Mycol.">
        <title>101 Dothideomycetes genomes: a test case for predicting lifestyles and emergence of pathogens.</title>
        <authorList>
            <person name="Haridas S."/>
            <person name="Albert R."/>
            <person name="Binder M."/>
            <person name="Bloem J."/>
            <person name="Labutti K."/>
            <person name="Salamov A."/>
            <person name="Andreopoulos B."/>
            <person name="Baker S."/>
            <person name="Barry K."/>
            <person name="Bills G."/>
            <person name="Bluhm B."/>
            <person name="Cannon C."/>
            <person name="Castanera R."/>
            <person name="Culley D."/>
            <person name="Daum C."/>
            <person name="Ezra D."/>
            <person name="Gonzalez J."/>
            <person name="Henrissat B."/>
            <person name="Kuo A."/>
            <person name="Liang C."/>
            <person name="Lipzen A."/>
            <person name="Lutzoni F."/>
            <person name="Magnuson J."/>
            <person name="Mondo S."/>
            <person name="Nolan M."/>
            <person name="Ohm R."/>
            <person name="Pangilinan J."/>
            <person name="Park H.-J."/>
            <person name="Ramirez L."/>
            <person name="Alfaro M."/>
            <person name="Sun H."/>
            <person name="Tritt A."/>
            <person name="Yoshinaga Y."/>
            <person name="Zwiers L.-H."/>
            <person name="Turgeon B."/>
            <person name="Goodwin S."/>
            <person name="Spatafora J."/>
            <person name="Crous P."/>
            <person name="Grigoriev I."/>
        </authorList>
    </citation>
    <scope>NUCLEOTIDE SEQUENCE</scope>
    <source>
        <strain evidence="1">CBS 113389</strain>
    </source>
</reference>
<name>A0A6A6Q0F1_9PEZI</name>
<dbReference type="GeneID" id="54470210"/>
<keyword evidence="2" id="KW-1185">Reference proteome</keyword>
<gene>
    <name evidence="1" type="ORF">BDY17DRAFT_110792</name>
</gene>
<dbReference type="RefSeq" id="XP_033592304.1">
    <property type="nucleotide sequence ID" value="XM_033729208.1"/>
</dbReference>
<organism evidence="1 2">
    <name type="scientific">Neohortaea acidophila</name>
    <dbReference type="NCBI Taxonomy" id="245834"/>
    <lineage>
        <taxon>Eukaryota</taxon>
        <taxon>Fungi</taxon>
        <taxon>Dikarya</taxon>
        <taxon>Ascomycota</taxon>
        <taxon>Pezizomycotina</taxon>
        <taxon>Dothideomycetes</taxon>
        <taxon>Dothideomycetidae</taxon>
        <taxon>Mycosphaerellales</taxon>
        <taxon>Teratosphaeriaceae</taxon>
        <taxon>Neohortaea</taxon>
    </lineage>
</organism>
<evidence type="ECO:0000313" key="2">
    <source>
        <dbReference type="Proteomes" id="UP000799767"/>
    </source>
</evidence>
<accession>A0A6A6Q0F1</accession>
<protein>
    <submittedName>
        <fullName evidence="1">Uncharacterized protein</fullName>
    </submittedName>
</protein>
<proteinExistence type="predicted"/>